<gene>
    <name evidence="2" type="ORF">ACFSX9_09005</name>
</gene>
<protein>
    <recommendedName>
        <fullName evidence="4">Bacteriocin-type signal sequence-containing protein</fullName>
    </recommendedName>
</protein>
<keyword evidence="3" id="KW-1185">Reference proteome</keyword>
<dbReference type="RefSeq" id="WP_379806805.1">
    <property type="nucleotide sequence ID" value="NZ_JBHUOL010000012.1"/>
</dbReference>
<feature type="compositionally biased region" description="Polar residues" evidence="1">
    <location>
        <begin position="1"/>
        <end position="14"/>
    </location>
</feature>
<organism evidence="2 3">
    <name type="scientific">Flavobacterium ardleyense</name>
    <dbReference type="NCBI Taxonomy" id="2038737"/>
    <lineage>
        <taxon>Bacteria</taxon>
        <taxon>Pseudomonadati</taxon>
        <taxon>Bacteroidota</taxon>
        <taxon>Flavobacteriia</taxon>
        <taxon>Flavobacteriales</taxon>
        <taxon>Flavobacteriaceae</taxon>
        <taxon>Flavobacterium</taxon>
    </lineage>
</organism>
<name>A0ABW5Z8N1_9FLAO</name>
<sequence>MKKSILNLTGAQELSKNEQKSVSGGRLRCNDGSNCPNGQCCSRNVCWPIGAPGHLCEVMEVFDPIF</sequence>
<proteinExistence type="predicted"/>
<dbReference type="Proteomes" id="UP001597549">
    <property type="component" value="Unassembled WGS sequence"/>
</dbReference>
<reference evidence="3" key="1">
    <citation type="journal article" date="2019" name="Int. J. Syst. Evol. Microbiol.">
        <title>The Global Catalogue of Microorganisms (GCM) 10K type strain sequencing project: providing services to taxonomists for standard genome sequencing and annotation.</title>
        <authorList>
            <consortium name="The Broad Institute Genomics Platform"/>
            <consortium name="The Broad Institute Genome Sequencing Center for Infectious Disease"/>
            <person name="Wu L."/>
            <person name="Ma J."/>
        </authorList>
    </citation>
    <scope>NUCLEOTIDE SEQUENCE [LARGE SCALE GENOMIC DNA]</scope>
    <source>
        <strain evidence="3">KCTC 52644</strain>
    </source>
</reference>
<evidence type="ECO:0000256" key="1">
    <source>
        <dbReference type="SAM" id="MobiDB-lite"/>
    </source>
</evidence>
<accession>A0ABW5Z8N1</accession>
<evidence type="ECO:0000313" key="3">
    <source>
        <dbReference type="Proteomes" id="UP001597549"/>
    </source>
</evidence>
<evidence type="ECO:0008006" key="4">
    <source>
        <dbReference type="Google" id="ProtNLM"/>
    </source>
</evidence>
<feature type="region of interest" description="Disordered" evidence="1">
    <location>
        <begin position="1"/>
        <end position="26"/>
    </location>
</feature>
<dbReference type="EMBL" id="JBHUOL010000012">
    <property type="protein sequence ID" value="MFD2908875.1"/>
    <property type="molecule type" value="Genomic_DNA"/>
</dbReference>
<evidence type="ECO:0000313" key="2">
    <source>
        <dbReference type="EMBL" id="MFD2908875.1"/>
    </source>
</evidence>
<comment type="caution">
    <text evidence="2">The sequence shown here is derived from an EMBL/GenBank/DDBJ whole genome shotgun (WGS) entry which is preliminary data.</text>
</comment>